<feature type="region of interest" description="Disordered" evidence="1">
    <location>
        <begin position="1"/>
        <end position="27"/>
    </location>
</feature>
<keyword evidence="4" id="KW-1185">Reference proteome</keyword>
<evidence type="ECO:0000313" key="3">
    <source>
        <dbReference type="EMBL" id="MDT7827511.1"/>
    </source>
</evidence>
<keyword evidence="2" id="KW-0472">Membrane</keyword>
<evidence type="ECO:0008006" key="5">
    <source>
        <dbReference type="Google" id="ProtNLM"/>
    </source>
</evidence>
<proteinExistence type="predicted"/>
<comment type="caution">
    <text evidence="3">The sequence shown here is derived from an EMBL/GenBank/DDBJ whole genome shotgun (WGS) entry which is preliminary data.</text>
</comment>
<dbReference type="EMBL" id="JAVTTP010000001">
    <property type="protein sequence ID" value="MDT7827511.1"/>
    <property type="molecule type" value="Genomic_DNA"/>
</dbReference>
<dbReference type="Gene3D" id="2.40.160.20">
    <property type="match status" value="1"/>
</dbReference>
<dbReference type="SUPFAM" id="SSF56925">
    <property type="entry name" value="OMPA-like"/>
    <property type="match status" value="1"/>
</dbReference>
<sequence length="244" mass="26064">MKNFKHTDSIAYRQSETPGQTHPVDKRSRNSVKHVILMTLAMVFGAMGISNAQLSEGDFMLGSDLGSGLVTSPGSGLLGFNFGLNDGAGYNIGLSPKVGYFIKDNFLIGVTTNLGFTKSPESLGESTKTTVYGVQALSRYYLFPGQVGVENLLRKGRFFIEANGGISGVNVVDGPSTNGFALGFGPGYSYFITDNVALETSFKYNGLAGGGDTSYQHSLGLNLGIQIFLPSSQVENRIDREIDN</sequence>
<reference evidence="3 4" key="1">
    <citation type="submission" date="2023-09" db="EMBL/GenBank/DDBJ databases">
        <title>Novel taxa isolated from Blanes Bay.</title>
        <authorList>
            <person name="Rey-Velasco X."/>
            <person name="Lucena T."/>
        </authorList>
    </citation>
    <scope>NUCLEOTIDE SEQUENCE [LARGE SCALE GENOMIC DNA]</scope>
    <source>
        <strain evidence="3 4">S334</strain>
    </source>
</reference>
<dbReference type="InterPro" id="IPR011250">
    <property type="entry name" value="OMP/PagP_B-barrel"/>
</dbReference>
<evidence type="ECO:0000256" key="2">
    <source>
        <dbReference type="SAM" id="Phobius"/>
    </source>
</evidence>
<feature type="transmembrane region" description="Helical" evidence="2">
    <location>
        <begin position="35"/>
        <end position="54"/>
    </location>
</feature>
<evidence type="ECO:0000313" key="4">
    <source>
        <dbReference type="Proteomes" id="UP001250656"/>
    </source>
</evidence>
<name>A0ABU3L1A7_9FLAO</name>
<dbReference type="RefSeq" id="WP_314012458.1">
    <property type="nucleotide sequence ID" value="NZ_JAVTTP010000001.1"/>
</dbReference>
<organism evidence="3 4">
    <name type="scientific">Pricia mediterranea</name>
    <dbReference type="NCBI Taxonomy" id="3076079"/>
    <lineage>
        <taxon>Bacteria</taxon>
        <taxon>Pseudomonadati</taxon>
        <taxon>Bacteroidota</taxon>
        <taxon>Flavobacteriia</taxon>
        <taxon>Flavobacteriales</taxon>
        <taxon>Flavobacteriaceae</taxon>
        <taxon>Pricia</taxon>
    </lineage>
</organism>
<gene>
    <name evidence="3" type="ORF">RQM65_02385</name>
</gene>
<keyword evidence="2" id="KW-0812">Transmembrane</keyword>
<evidence type="ECO:0000256" key="1">
    <source>
        <dbReference type="SAM" id="MobiDB-lite"/>
    </source>
</evidence>
<accession>A0ABU3L1A7</accession>
<keyword evidence="2" id="KW-1133">Transmembrane helix</keyword>
<dbReference type="Proteomes" id="UP001250656">
    <property type="component" value="Unassembled WGS sequence"/>
</dbReference>
<protein>
    <recommendedName>
        <fullName evidence="5">Outer membrane protein beta-barrel domain-containing protein</fullName>
    </recommendedName>
</protein>